<dbReference type="AlphaFoldDB" id="A0A3D2XCZ2"/>
<keyword evidence="3" id="KW-0805">Transcription regulation</keyword>
<dbReference type="GO" id="GO:0004553">
    <property type="term" value="F:hydrolase activity, hydrolyzing O-glycosyl compounds"/>
    <property type="evidence" value="ECO:0007669"/>
    <property type="project" value="InterPro"/>
</dbReference>
<evidence type="ECO:0000256" key="6">
    <source>
        <dbReference type="ARBA" id="ARBA00023295"/>
    </source>
</evidence>
<dbReference type="PANTHER" id="PTHR43280">
    <property type="entry name" value="ARAC-FAMILY TRANSCRIPTIONAL REGULATOR"/>
    <property type="match status" value="1"/>
</dbReference>
<dbReference type="PROSITE" id="PS00041">
    <property type="entry name" value="HTH_ARAC_FAMILY_1"/>
    <property type="match status" value="1"/>
</dbReference>
<dbReference type="Pfam" id="PF01229">
    <property type="entry name" value="Glyco_hydro_39"/>
    <property type="match status" value="1"/>
</dbReference>
<dbReference type="EMBL" id="DPVV01000576">
    <property type="protein sequence ID" value="HCL04198.1"/>
    <property type="molecule type" value="Genomic_DNA"/>
</dbReference>
<dbReference type="InterPro" id="IPR000514">
    <property type="entry name" value="Glyco_hydro_39"/>
</dbReference>
<reference evidence="8 9" key="1">
    <citation type="journal article" date="2018" name="Nat. Biotechnol.">
        <title>A standardized bacterial taxonomy based on genome phylogeny substantially revises the tree of life.</title>
        <authorList>
            <person name="Parks D.H."/>
            <person name="Chuvochina M."/>
            <person name="Waite D.W."/>
            <person name="Rinke C."/>
            <person name="Skarshewski A."/>
            <person name="Chaumeil P.A."/>
            <person name="Hugenholtz P."/>
        </authorList>
    </citation>
    <scope>NUCLEOTIDE SEQUENCE [LARGE SCALE GENOMIC DNA]</scope>
    <source>
        <strain evidence="8">UBA11728</strain>
    </source>
</reference>
<evidence type="ECO:0000256" key="4">
    <source>
        <dbReference type="ARBA" id="ARBA00023125"/>
    </source>
</evidence>
<comment type="caution">
    <text evidence="8">The sequence shown here is derived from an EMBL/GenBank/DDBJ whole genome shotgun (WGS) entry which is preliminary data.</text>
</comment>
<dbReference type="Proteomes" id="UP000262969">
    <property type="component" value="Unassembled WGS sequence"/>
</dbReference>
<dbReference type="GO" id="GO:0003700">
    <property type="term" value="F:DNA-binding transcription factor activity"/>
    <property type="evidence" value="ECO:0007669"/>
    <property type="project" value="InterPro"/>
</dbReference>
<evidence type="ECO:0000256" key="5">
    <source>
        <dbReference type="ARBA" id="ARBA00023163"/>
    </source>
</evidence>
<dbReference type="GO" id="GO:0005975">
    <property type="term" value="P:carbohydrate metabolic process"/>
    <property type="evidence" value="ECO:0007669"/>
    <property type="project" value="InterPro"/>
</dbReference>
<gene>
    <name evidence="8" type="ORF">DHW61_17630</name>
</gene>
<name>A0A3D2XCZ2_9FIRM</name>
<dbReference type="PANTHER" id="PTHR43280:SF2">
    <property type="entry name" value="HTH-TYPE TRANSCRIPTIONAL REGULATOR EXSA"/>
    <property type="match status" value="1"/>
</dbReference>
<evidence type="ECO:0000313" key="9">
    <source>
        <dbReference type="Proteomes" id="UP000262969"/>
    </source>
</evidence>
<keyword evidence="4" id="KW-0238">DNA-binding</keyword>
<dbReference type="InterPro" id="IPR018062">
    <property type="entry name" value="HTH_AraC-typ_CS"/>
</dbReference>
<evidence type="ECO:0000256" key="3">
    <source>
        <dbReference type="ARBA" id="ARBA00023015"/>
    </source>
</evidence>
<evidence type="ECO:0000256" key="1">
    <source>
        <dbReference type="ARBA" id="ARBA00008875"/>
    </source>
</evidence>
<dbReference type="SUPFAM" id="SSF46689">
    <property type="entry name" value="Homeodomain-like"/>
    <property type="match status" value="2"/>
</dbReference>
<dbReference type="PRINTS" id="PR00745">
    <property type="entry name" value="GLHYDRLASE39"/>
</dbReference>
<evidence type="ECO:0000256" key="2">
    <source>
        <dbReference type="ARBA" id="ARBA00022801"/>
    </source>
</evidence>
<dbReference type="InterPro" id="IPR009057">
    <property type="entry name" value="Homeodomain-like_sf"/>
</dbReference>
<dbReference type="PROSITE" id="PS01124">
    <property type="entry name" value="HTH_ARAC_FAMILY_2"/>
    <property type="match status" value="1"/>
</dbReference>
<dbReference type="InterPro" id="IPR018060">
    <property type="entry name" value="HTH_AraC"/>
</dbReference>
<feature type="non-terminal residue" evidence="8">
    <location>
        <position position="511"/>
    </location>
</feature>
<organism evidence="8 9">
    <name type="scientific">Lachnoclostridium phytofermentans</name>
    <dbReference type="NCBI Taxonomy" id="66219"/>
    <lineage>
        <taxon>Bacteria</taxon>
        <taxon>Bacillati</taxon>
        <taxon>Bacillota</taxon>
        <taxon>Clostridia</taxon>
        <taxon>Lachnospirales</taxon>
        <taxon>Lachnospiraceae</taxon>
    </lineage>
</organism>
<comment type="similarity">
    <text evidence="1">Belongs to the glycosyl hydrolase 39 family.</text>
</comment>
<evidence type="ECO:0000313" key="8">
    <source>
        <dbReference type="EMBL" id="HCL04198.1"/>
    </source>
</evidence>
<keyword evidence="2" id="KW-0378">Hydrolase</keyword>
<dbReference type="Gene3D" id="3.20.20.80">
    <property type="entry name" value="Glycosidases"/>
    <property type="match status" value="1"/>
</dbReference>
<keyword evidence="5" id="KW-0804">Transcription</keyword>
<sequence>MNDGVNTEFEFITMKHGEAFKAWSQEIKIVFILKGNGWLHMEEADKAYSISQEDIFVINSFQMHSIVLEENALAIALLLSPSFIVTFSPETSNPNINCKSFLYSEDKQQIFDILRRDFALAFRAWYKKESDLSIHLRSRIITLMDDLLRNFSKNKKRSGKESGRERLRAAVDYIHRNYRDSITLADLSSHTYLSASYISRSFQKYLGISFTGYLTQVRLLHAAALLRGEKTITEIAYESGFSSPSALIDAFKQHNGITPGQYRRSMGEMKRSHYQPDVLVEEGFSTSFTSLMKYAEQAEEVVTLPAAGTCEISANISNVRCQLSHNWKIMINAGYARDILNASMQNQIVNLQKTVGFRYIRCKGILDDDMMLYTSDFYGKISVNYVYLDQLLDFILSTGAKPMLELGHMPSAMAKNRVQIFKRPVYLSPPADIEQWNHLISGLMEHLVVRYGIEELKRWLFSPWISVDLHLFGFFTLEDYADVYRSSYRAIKNICNDFKLCGSGCTSTSSQ</sequence>
<dbReference type="GO" id="GO:0043565">
    <property type="term" value="F:sequence-specific DNA binding"/>
    <property type="evidence" value="ECO:0007669"/>
    <property type="project" value="InterPro"/>
</dbReference>
<dbReference type="InterPro" id="IPR049166">
    <property type="entry name" value="GH39_cat"/>
</dbReference>
<keyword evidence="6" id="KW-0326">Glycosidase</keyword>
<dbReference type="Pfam" id="PF12833">
    <property type="entry name" value="HTH_18"/>
    <property type="match status" value="1"/>
</dbReference>
<proteinExistence type="inferred from homology"/>
<dbReference type="SUPFAM" id="SSF51445">
    <property type="entry name" value="(Trans)glycosidases"/>
    <property type="match status" value="1"/>
</dbReference>
<dbReference type="Gene3D" id="1.10.10.60">
    <property type="entry name" value="Homeodomain-like"/>
    <property type="match status" value="2"/>
</dbReference>
<protein>
    <recommendedName>
        <fullName evidence="7">HTH araC/xylS-type domain-containing protein</fullName>
    </recommendedName>
</protein>
<evidence type="ECO:0000259" key="7">
    <source>
        <dbReference type="PROSITE" id="PS01124"/>
    </source>
</evidence>
<dbReference type="SMART" id="SM00342">
    <property type="entry name" value="HTH_ARAC"/>
    <property type="match status" value="1"/>
</dbReference>
<dbReference type="InterPro" id="IPR017853">
    <property type="entry name" value="GH"/>
</dbReference>
<accession>A0A3D2XCZ2</accession>
<feature type="domain" description="HTH araC/xylS-type" evidence="7">
    <location>
        <begin position="168"/>
        <end position="265"/>
    </location>
</feature>